<keyword evidence="2" id="KW-1185">Reference proteome</keyword>
<evidence type="ECO:0000313" key="1">
    <source>
        <dbReference type="EMBL" id="RZU16431.1"/>
    </source>
</evidence>
<protein>
    <submittedName>
        <fullName evidence="1">Uncharacterized protein</fullName>
    </submittedName>
</protein>
<dbReference type="AlphaFoldDB" id="A0A4Q7X0V3"/>
<comment type="caution">
    <text evidence="1">The sequence shown here is derived from an EMBL/GenBank/DDBJ whole genome shotgun (WGS) entry which is preliminary data.</text>
</comment>
<accession>A0A4Q7X0V3</accession>
<sequence>MSRSNPLSSRCTATSKATKLQCTQWVVGGGVCFHHGGAAPQVAASREARVAVWEAANRGDPIEVRDPGEALLAAATTADGLVQRLQHELAEAERLAPATLMALGEWLDRVGRLSKTVLDARIDERRTRVSEAQGQRIFTVLRDVLVELGHDVTPGSPTAQVVVRHLRAMAEPPAVTS</sequence>
<evidence type="ECO:0000313" key="2">
    <source>
        <dbReference type="Proteomes" id="UP000292027"/>
    </source>
</evidence>
<reference evidence="1 2" key="1">
    <citation type="journal article" date="2015" name="Stand. Genomic Sci.">
        <title>Genomic Encyclopedia of Bacterial and Archaeal Type Strains, Phase III: the genomes of soil and plant-associated and newly described type strains.</title>
        <authorList>
            <person name="Whitman W.B."/>
            <person name="Woyke T."/>
            <person name="Klenk H.P."/>
            <person name="Zhou Y."/>
            <person name="Lilburn T.G."/>
            <person name="Beck B.J."/>
            <person name="De Vos P."/>
            <person name="Vandamme P."/>
            <person name="Eisen J.A."/>
            <person name="Garrity G."/>
            <person name="Hugenholtz P."/>
            <person name="Kyrpides N.C."/>
        </authorList>
    </citation>
    <scope>NUCLEOTIDE SEQUENCE [LARGE SCALE GENOMIC DNA]</scope>
    <source>
        <strain evidence="1 2">VKM Ac-2540</strain>
    </source>
</reference>
<dbReference type="EMBL" id="SHKR01000012">
    <property type="protein sequence ID" value="RZU16431.1"/>
    <property type="molecule type" value="Genomic_DNA"/>
</dbReference>
<proteinExistence type="predicted"/>
<dbReference type="OrthoDB" id="3624790at2"/>
<dbReference type="Proteomes" id="UP000292027">
    <property type="component" value="Unassembled WGS sequence"/>
</dbReference>
<name>A0A4Q7X0V3_9ACTN</name>
<dbReference type="RefSeq" id="WP_130445342.1">
    <property type="nucleotide sequence ID" value="NZ_SHKR01000012.1"/>
</dbReference>
<gene>
    <name evidence="1" type="ORF">EV645_3996</name>
</gene>
<organism evidence="1 2">
    <name type="scientific">Kribbella rubisoli</name>
    <dbReference type="NCBI Taxonomy" id="3075929"/>
    <lineage>
        <taxon>Bacteria</taxon>
        <taxon>Bacillati</taxon>
        <taxon>Actinomycetota</taxon>
        <taxon>Actinomycetes</taxon>
        <taxon>Propionibacteriales</taxon>
        <taxon>Kribbellaceae</taxon>
        <taxon>Kribbella</taxon>
    </lineage>
</organism>